<dbReference type="EMBL" id="GBRH01272131">
    <property type="protein sequence ID" value="JAD25764.1"/>
    <property type="molecule type" value="Transcribed_RNA"/>
</dbReference>
<reference evidence="1" key="2">
    <citation type="journal article" date="2015" name="Data Brief">
        <title>Shoot transcriptome of the giant reed, Arundo donax.</title>
        <authorList>
            <person name="Barrero R.A."/>
            <person name="Guerrero F.D."/>
            <person name="Moolhuijzen P."/>
            <person name="Goolsby J.A."/>
            <person name="Tidwell J."/>
            <person name="Bellgard S.E."/>
            <person name="Bellgard M.I."/>
        </authorList>
    </citation>
    <scope>NUCLEOTIDE SEQUENCE</scope>
    <source>
        <tissue evidence="1">Shoot tissue taken approximately 20 cm above the soil surface</tissue>
    </source>
</reference>
<evidence type="ECO:0000313" key="1">
    <source>
        <dbReference type="EMBL" id="JAD25764.1"/>
    </source>
</evidence>
<reference evidence="1" key="1">
    <citation type="submission" date="2014-09" db="EMBL/GenBank/DDBJ databases">
        <authorList>
            <person name="Magalhaes I.L.F."/>
            <person name="Oliveira U."/>
            <person name="Santos F.R."/>
            <person name="Vidigal T.H.D.A."/>
            <person name="Brescovit A.D."/>
            <person name="Santos A.J."/>
        </authorList>
    </citation>
    <scope>NUCLEOTIDE SEQUENCE</scope>
    <source>
        <tissue evidence="1">Shoot tissue taken approximately 20 cm above the soil surface</tissue>
    </source>
</reference>
<sequence length="15" mass="1681">MSSVKFIASPLDLWS</sequence>
<proteinExistence type="predicted"/>
<accession>A0A0A8YH67</accession>
<protein>
    <submittedName>
        <fullName evidence="1">Uncharacterized protein</fullName>
    </submittedName>
</protein>
<organism evidence="1">
    <name type="scientific">Arundo donax</name>
    <name type="common">Giant reed</name>
    <name type="synonym">Donax arundinaceus</name>
    <dbReference type="NCBI Taxonomy" id="35708"/>
    <lineage>
        <taxon>Eukaryota</taxon>
        <taxon>Viridiplantae</taxon>
        <taxon>Streptophyta</taxon>
        <taxon>Embryophyta</taxon>
        <taxon>Tracheophyta</taxon>
        <taxon>Spermatophyta</taxon>
        <taxon>Magnoliopsida</taxon>
        <taxon>Liliopsida</taxon>
        <taxon>Poales</taxon>
        <taxon>Poaceae</taxon>
        <taxon>PACMAD clade</taxon>
        <taxon>Arundinoideae</taxon>
        <taxon>Arundineae</taxon>
        <taxon>Arundo</taxon>
    </lineage>
</organism>
<name>A0A0A8YH67_ARUDO</name>